<feature type="region of interest" description="Disordered" evidence="9">
    <location>
        <begin position="478"/>
        <end position="508"/>
    </location>
</feature>
<keyword evidence="4 7" id="KW-0067">ATP-binding</keyword>
<dbReference type="GO" id="GO:0007052">
    <property type="term" value="P:mitotic spindle organization"/>
    <property type="evidence" value="ECO:0007669"/>
    <property type="project" value="TreeGrafter"/>
</dbReference>
<dbReference type="HOGENOM" id="CLU_585630_0_0_1"/>
<dbReference type="EMBL" id="CH479755">
    <property type="protein sequence ID" value="EDW37763.1"/>
    <property type="molecule type" value="Genomic_DNA"/>
</dbReference>
<dbReference type="InterPro" id="IPR001752">
    <property type="entry name" value="Kinesin_motor_dom"/>
</dbReference>
<organism evidence="12">
    <name type="scientific">Drosophila persimilis</name>
    <name type="common">Fruit fly</name>
    <dbReference type="NCBI Taxonomy" id="7234"/>
    <lineage>
        <taxon>Eukaryota</taxon>
        <taxon>Metazoa</taxon>
        <taxon>Ecdysozoa</taxon>
        <taxon>Arthropoda</taxon>
        <taxon>Hexapoda</taxon>
        <taxon>Insecta</taxon>
        <taxon>Pterygota</taxon>
        <taxon>Neoptera</taxon>
        <taxon>Endopterygota</taxon>
        <taxon>Diptera</taxon>
        <taxon>Brachycera</taxon>
        <taxon>Muscomorpha</taxon>
        <taxon>Ephydroidea</taxon>
        <taxon>Drosophilidae</taxon>
        <taxon>Drosophila</taxon>
        <taxon>Sophophora</taxon>
    </lineage>
</organism>
<dbReference type="InterPro" id="IPR036961">
    <property type="entry name" value="Kinesin_motor_dom_sf"/>
</dbReference>
<evidence type="ECO:0000256" key="3">
    <source>
        <dbReference type="ARBA" id="ARBA00022741"/>
    </source>
</evidence>
<keyword evidence="5 8" id="KW-0175">Coiled coil</keyword>
<dbReference type="AlphaFoldDB" id="B4HD72"/>
<keyword evidence="12" id="KW-1185">Reference proteome</keyword>
<dbReference type="GO" id="GO:0005524">
    <property type="term" value="F:ATP binding"/>
    <property type="evidence" value="ECO:0007669"/>
    <property type="project" value="UniProtKB-UniRule"/>
</dbReference>
<evidence type="ECO:0000256" key="4">
    <source>
        <dbReference type="ARBA" id="ARBA00022840"/>
    </source>
</evidence>
<dbReference type="STRING" id="7234.B4HD72"/>
<evidence type="ECO:0000256" key="7">
    <source>
        <dbReference type="PROSITE-ProRule" id="PRU00283"/>
    </source>
</evidence>
<comment type="subcellular location">
    <subcellularLocation>
        <location evidence="1">Cytoplasm</location>
        <location evidence="1">Cytoskeleton</location>
    </subcellularLocation>
</comment>
<dbReference type="InterPro" id="IPR027640">
    <property type="entry name" value="Kinesin-like_fam"/>
</dbReference>
<dbReference type="GO" id="GO:0005875">
    <property type="term" value="C:microtubule associated complex"/>
    <property type="evidence" value="ECO:0007669"/>
    <property type="project" value="TreeGrafter"/>
</dbReference>
<dbReference type="OrthoDB" id="3176171at2759"/>
<gene>
    <name evidence="11" type="primary">Dper\GL14088</name>
    <name evidence="11" type="ORF">Dper_GL14088</name>
</gene>
<keyword evidence="7" id="KW-0505">Motor protein</keyword>
<dbReference type="OMA" id="CINPAST"/>
<evidence type="ECO:0000256" key="6">
    <source>
        <dbReference type="ARBA" id="ARBA00023212"/>
    </source>
</evidence>
<dbReference type="GO" id="GO:0051231">
    <property type="term" value="P:spindle elongation"/>
    <property type="evidence" value="ECO:0007669"/>
    <property type="project" value="TreeGrafter"/>
</dbReference>
<dbReference type="PhylomeDB" id="B4HD72"/>
<evidence type="ECO:0000313" key="12">
    <source>
        <dbReference type="Proteomes" id="UP000008744"/>
    </source>
</evidence>
<evidence type="ECO:0000313" key="11">
    <source>
        <dbReference type="EMBL" id="EDW37763.1"/>
    </source>
</evidence>
<comment type="similarity">
    <text evidence="7">Belongs to the TRAFAC class myosin-kinesin ATPase superfamily. Kinesin family.</text>
</comment>
<dbReference type="Pfam" id="PF00225">
    <property type="entry name" value="Kinesin"/>
    <property type="match status" value="1"/>
</dbReference>
<evidence type="ECO:0000256" key="2">
    <source>
        <dbReference type="ARBA" id="ARBA00022490"/>
    </source>
</evidence>
<feature type="domain" description="Kinesin motor" evidence="10">
    <location>
        <begin position="8"/>
        <end position="317"/>
    </location>
</feature>
<feature type="coiled-coil region" evidence="8">
    <location>
        <begin position="360"/>
        <end position="387"/>
    </location>
</feature>
<keyword evidence="6" id="KW-0206">Cytoskeleton</keyword>
<keyword evidence="2" id="KW-0963">Cytoplasm</keyword>
<proteinExistence type="inferred from homology"/>
<dbReference type="PRINTS" id="PR00380">
    <property type="entry name" value="KINESINHEAVY"/>
</dbReference>
<name>B4HD72_DROPE</name>
<feature type="binding site" evidence="7">
    <location>
        <begin position="88"/>
        <end position="95"/>
    </location>
    <ligand>
        <name>ATP</name>
        <dbReference type="ChEBI" id="CHEBI:30616"/>
    </ligand>
</feature>
<keyword evidence="3 7" id="KW-0547">Nucleotide-binding</keyword>
<dbReference type="Proteomes" id="UP000008744">
    <property type="component" value="Unassembled WGS sequence"/>
</dbReference>
<evidence type="ECO:0000256" key="1">
    <source>
        <dbReference type="ARBA" id="ARBA00004245"/>
    </source>
</evidence>
<dbReference type="SUPFAM" id="SSF52540">
    <property type="entry name" value="P-loop containing nucleoside triphosphate hydrolases"/>
    <property type="match status" value="1"/>
</dbReference>
<reference evidence="11 12" key="1">
    <citation type="journal article" date="2007" name="Nature">
        <title>Evolution of genes and genomes on the Drosophila phylogeny.</title>
        <authorList>
            <consortium name="Drosophila 12 Genomes Consortium"/>
            <person name="Clark A.G."/>
            <person name="Eisen M.B."/>
            <person name="Smith D.R."/>
            <person name="Bergman C.M."/>
            <person name="Oliver B."/>
            <person name="Markow T.A."/>
            <person name="Kaufman T.C."/>
            <person name="Kellis M."/>
            <person name="Gelbart W."/>
            <person name="Iyer V.N."/>
            <person name="Pollard D.A."/>
            <person name="Sackton T.B."/>
            <person name="Larracuente A.M."/>
            <person name="Singh N.D."/>
            <person name="Abad J.P."/>
            <person name="Abt D.N."/>
            <person name="Adryan B."/>
            <person name="Aguade M."/>
            <person name="Akashi H."/>
            <person name="Anderson W.W."/>
            <person name="Aquadro C.F."/>
            <person name="Ardell D.H."/>
            <person name="Arguello R."/>
            <person name="Artieri C.G."/>
            <person name="Barbash D.A."/>
            <person name="Barker D."/>
            <person name="Barsanti P."/>
            <person name="Batterham P."/>
            <person name="Batzoglou S."/>
            <person name="Begun D."/>
            <person name="Bhutkar A."/>
            <person name="Blanco E."/>
            <person name="Bosak S.A."/>
            <person name="Bradley R.K."/>
            <person name="Brand A.D."/>
            <person name="Brent M.R."/>
            <person name="Brooks A.N."/>
            <person name="Brown R.H."/>
            <person name="Butlin R.K."/>
            <person name="Caggese C."/>
            <person name="Calvi B.R."/>
            <person name="Bernardo de Carvalho A."/>
            <person name="Caspi A."/>
            <person name="Castrezana S."/>
            <person name="Celniker S.E."/>
            <person name="Chang J.L."/>
            <person name="Chapple C."/>
            <person name="Chatterji S."/>
            <person name="Chinwalla A."/>
            <person name="Civetta A."/>
            <person name="Clifton S.W."/>
            <person name="Comeron J.M."/>
            <person name="Costello J.C."/>
            <person name="Coyne J.A."/>
            <person name="Daub J."/>
            <person name="David R.G."/>
            <person name="Delcher A.L."/>
            <person name="Delehaunty K."/>
            <person name="Do C.B."/>
            <person name="Ebling H."/>
            <person name="Edwards K."/>
            <person name="Eickbush T."/>
            <person name="Evans J.D."/>
            <person name="Filipski A."/>
            <person name="Findeiss S."/>
            <person name="Freyhult E."/>
            <person name="Fulton L."/>
            <person name="Fulton R."/>
            <person name="Garcia A.C."/>
            <person name="Gardiner A."/>
            <person name="Garfield D.A."/>
            <person name="Garvin B.E."/>
            <person name="Gibson G."/>
            <person name="Gilbert D."/>
            <person name="Gnerre S."/>
            <person name="Godfrey J."/>
            <person name="Good R."/>
            <person name="Gotea V."/>
            <person name="Gravely B."/>
            <person name="Greenberg A.J."/>
            <person name="Griffiths-Jones S."/>
            <person name="Gross S."/>
            <person name="Guigo R."/>
            <person name="Gustafson E.A."/>
            <person name="Haerty W."/>
            <person name="Hahn M.W."/>
            <person name="Halligan D.L."/>
            <person name="Halpern A.L."/>
            <person name="Halter G.M."/>
            <person name="Han M.V."/>
            <person name="Heger A."/>
            <person name="Hillier L."/>
            <person name="Hinrichs A.S."/>
            <person name="Holmes I."/>
            <person name="Hoskins R.A."/>
            <person name="Hubisz M.J."/>
            <person name="Hultmark D."/>
            <person name="Huntley M.A."/>
            <person name="Jaffe D.B."/>
            <person name="Jagadeeshan S."/>
            <person name="Jeck W.R."/>
            <person name="Johnson J."/>
            <person name="Jones C.D."/>
            <person name="Jordan W.C."/>
            <person name="Karpen G.H."/>
            <person name="Kataoka E."/>
            <person name="Keightley P.D."/>
            <person name="Kheradpour P."/>
            <person name="Kirkness E.F."/>
            <person name="Koerich L.B."/>
            <person name="Kristiansen K."/>
            <person name="Kudrna D."/>
            <person name="Kulathinal R.J."/>
            <person name="Kumar S."/>
            <person name="Kwok R."/>
            <person name="Lander E."/>
            <person name="Langley C.H."/>
            <person name="Lapoint R."/>
            <person name="Lazzaro B.P."/>
            <person name="Lee S.J."/>
            <person name="Levesque L."/>
            <person name="Li R."/>
            <person name="Lin C.F."/>
            <person name="Lin M.F."/>
            <person name="Lindblad-Toh K."/>
            <person name="Llopart A."/>
            <person name="Long M."/>
            <person name="Low L."/>
            <person name="Lozovsky E."/>
            <person name="Lu J."/>
            <person name="Luo M."/>
            <person name="Machado C.A."/>
            <person name="Makalowski W."/>
            <person name="Marzo M."/>
            <person name="Matsuda M."/>
            <person name="Matzkin L."/>
            <person name="McAllister B."/>
            <person name="McBride C.S."/>
            <person name="McKernan B."/>
            <person name="McKernan K."/>
            <person name="Mendez-Lago M."/>
            <person name="Minx P."/>
            <person name="Mollenhauer M.U."/>
            <person name="Montooth K."/>
            <person name="Mount S.M."/>
            <person name="Mu X."/>
            <person name="Myers E."/>
            <person name="Negre B."/>
            <person name="Newfeld S."/>
            <person name="Nielsen R."/>
            <person name="Noor M.A."/>
            <person name="O'Grady P."/>
            <person name="Pachter L."/>
            <person name="Papaceit M."/>
            <person name="Parisi M.J."/>
            <person name="Parisi M."/>
            <person name="Parts L."/>
            <person name="Pedersen J.S."/>
            <person name="Pesole G."/>
            <person name="Phillippy A.M."/>
            <person name="Ponting C.P."/>
            <person name="Pop M."/>
            <person name="Porcelli D."/>
            <person name="Powell J.R."/>
            <person name="Prohaska S."/>
            <person name="Pruitt K."/>
            <person name="Puig M."/>
            <person name="Quesneville H."/>
            <person name="Ram K.R."/>
            <person name="Rand D."/>
            <person name="Rasmussen M.D."/>
            <person name="Reed L.K."/>
            <person name="Reenan R."/>
            <person name="Reily A."/>
            <person name="Remington K.A."/>
            <person name="Rieger T.T."/>
            <person name="Ritchie M.G."/>
            <person name="Robin C."/>
            <person name="Rogers Y.H."/>
            <person name="Rohde C."/>
            <person name="Rozas J."/>
            <person name="Rubenfield M.J."/>
            <person name="Ruiz A."/>
            <person name="Russo S."/>
            <person name="Salzberg S.L."/>
            <person name="Sanchez-Gracia A."/>
            <person name="Saranga D.J."/>
            <person name="Sato H."/>
            <person name="Schaeffer S.W."/>
            <person name="Schatz M.C."/>
            <person name="Schlenke T."/>
            <person name="Schwartz R."/>
            <person name="Segarra C."/>
            <person name="Singh R.S."/>
            <person name="Sirot L."/>
            <person name="Sirota M."/>
            <person name="Sisneros N.B."/>
            <person name="Smith C.D."/>
            <person name="Smith T.F."/>
            <person name="Spieth J."/>
            <person name="Stage D.E."/>
            <person name="Stark A."/>
            <person name="Stephan W."/>
            <person name="Strausberg R.L."/>
            <person name="Strempel S."/>
            <person name="Sturgill D."/>
            <person name="Sutton G."/>
            <person name="Sutton G.G."/>
            <person name="Tao W."/>
            <person name="Teichmann S."/>
            <person name="Tobari Y.N."/>
            <person name="Tomimura Y."/>
            <person name="Tsolas J.M."/>
            <person name="Valente V.L."/>
            <person name="Venter E."/>
            <person name="Venter J.C."/>
            <person name="Vicario S."/>
            <person name="Vieira F.G."/>
            <person name="Vilella A.J."/>
            <person name="Villasante A."/>
            <person name="Walenz B."/>
            <person name="Wang J."/>
            <person name="Wasserman M."/>
            <person name="Watts T."/>
            <person name="Wilson D."/>
            <person name="Wilson R.K."/>
            <person name="Wing R.A."/>
            <person name="Wolfner M.F."/>
            <person name="Wong A."/>
            <person name="Wong G.K."/>
            <person name="Wu C.I."/>
            <person name="Wu G."/>
            <person name="Yamamoto D."/>
            <person name="Yang H.P."/>
            <person name="Yang S.P."/>
            <person name="Yorke J.A."/>
            <person name="Yoshida K."/>
            <person name="Zdobnov E."/>
            <person name="Zhang P."/>
            <person name="Zhang Y."/>
            <person name="Zimin A.V."/>
            <person name="Baldwin J."/>
            <person name="Abdouelleil A."/>
            <person name="Abdulkadir J."/>
            <person name="Abebe A."/>
            <person name="Abera B."/>
            <person name="Abreu J."/>
            <person name="Acer S.C."/>
            <person name="Aftuck L."/>
            <person name="Alexander A."/>
            <person name="An P."/>
            <person name="Anderson E."/>
            <person name="Anderson S."/>
            <person name="Arachi H."/>
            <person name="Azer M."/>
            <person name="Bachantsang P."/>
            <person name="Barry A."/>
            <person name="Bayul T."/>
            <person name="Berlin A."/>
            <person name="Bessette D."/>
            <person name="Bloom T."/>
            <person name="Blye J."/>
            <person name="Boguslavskiy L."/>
            <person name="Bonnet C."/>
            <person name="Boukhgalter B."/>
            <person name="Bourzgui I."/>
            <person name="Brown A."/>
            <person name="Cahill P."/>
            <person name="Channer S."/>
            <person name="Cheshatsang Y."/>
            <person name="Chuda L."/>
            <person name="Citroen M."/>
            <person name="Collymore A."/>
            <person name="Cooke P."/>
            <person name="Costello M."/>
            <person name="D'Aco K."/>
            <person name="Daza R."/>
            <person name="De Haan G."/>
            <person name="DeGray S."/>
            <person name="DeMaso C."/>
            <person name="Dhargay N."/>
            <person name="Dooley K."/>
            <person name="Dooley E."/>
            <person name="Doricent M."/>
            <person name="Dorje P."/>
            <person name="Dorjee K."/>
            <person name="Dupes A."/>
            <person name="Elong R."/>
            <person name="Falk J."/>
            <person name="Farina A."/>
            <person name="Faro S."/>
            <person name="Ferguson D."/>
            <person name="Fisher S."/>
            <person name="Foley C.D."/>
            <person name="Franke A."/>
            <person name="Friedrich D."/>
            <person name="Gadbois L."/>
            <person name="Gearin G."/>
            <person name="Gearin C.R."/>
            <person name="Giannoukos G."/>
            <person name="Goode T."/>
            <person name="Graham J."/>
            <person name="Grandbois E."/>
            <person name="Grewal S."/>
            <person name="Gyaltsen K."/>
            <person name="Hafez N."/>
            <person name="Hagos B."/>
            <person name="Hall J."/>
            <person name="Henson C."/>
            <person name="Hollinger A."/>
            <person name="Honan T."/>
            <person name="Huard M.D."/>
            <person name="Hughes L."/>
            <person name="Hurhula B."/>
            <person name="Husby M.E."/>
            <person name="Kamat A."/>
            <person name="Kanga B."/>
            <person name="Kashin S."/>
            <person name="Khazanovich D."/>
            <person name="Kisner P."/>
            <person name="Lance K."/>
            <person name="Lara M."/>
            <person name="Lee W."/>
            <person name="Lennon N."/>
            <person name="Letendre F."/>
            <person name="LeVine R."/>
            <person name="Lipovsky A."/>
            <person name="Liu X."/>
            <person name="Liu J."/>
            <person name="Liu S."/>
            <person name="Lokyitsang T."/>
            <person name="Lokyitsang Y."/>
            <person name="Lubonja R."/>
            <person name="Lui A."/>
            <person name="MacDonald P."/>
            <person name="Magnisalis V."/>
            <person name="Maru K."/>
            <person name="Matthews C."/>
            <person name="McCusker W."/>
            <person name="McDonough S."/>
            <person name="Mehta T."/>
            <person name="Meldrim J."/>
            <person name="Meneus L."/>
            <person name="Mihai O."/>
            <person name="Mihalev A."/>
            <person name="Mihova T."/>
            <person name="Mittelman R."/>
            <person name="Mlenga V."/>
            <person name="Montmayeur A."/>
            <person name="Mulrain L."/>
            <person name="Navidi A."/>
            <person name="Naylor J."/>
            <person name="Negash T."/>
            <person name="Nguyen T."/>
            <person name="Nguyen N."/>
            <person name="Nicol R."/>
            <person name="Norbu C."/>
            <person name="Norbu N."/>
            <person name="Novod N."/>
            <person name="O'Neill B."/>
            <person name="Osman S."/>
            <person name="Markiewicz E."/>
            <person name="Oyono O.L."/>
            <person name="Patti C."/>
            <person name="Phunkhang P."/>
            <person name="Pierre F."/>
            <person name="Priest M."/>
            <person name="Raghuraman S."/>
            <person name="Rege F."/>
            <person name="Reyes R."/>
            <person name="Rise C."/>
            <person name="Rogov P."/>
            <person name="Ross K."/>
            <person name="Ryan E."/>
            <person name="Settipalli S."/>
            <person name="Shea T."/>
            <person name="Sherpa N."/>
            <person name="Shi L."/>
            <person name="Shih D."/>
            <person name="Sparrow T."/>
            <person name="Spaulding J."/>
            <person name="Stalker J."/>
            <person name="Stange-Thomann N."/>
            <person name="Stavropoulos S."/>
            <person name="Stone C."/>
            <person name="Strader C."/>
            <person name="Tesfaye S."/>
            <person name="Thomson T."/>
            <person name="Thoulutsang Y."/>
            <person name="Thoulutsang D."/>
            <person name="Topham K."/>
            <person name="Topping I."/>
            <person name="Tsamla T."/>
            <person name="Vassiliev H."/>
            <person name="Vo A."/>
            <person name="Wangchuk T."/>
            <person name="Wangdi T."/>
            <person name="Weiand M."/>
            <person name="Wilkinson J."/>
            <person name="Wilson A."/>
            <person name="Yadav S."/>
            <person name="Young G."/>
            <person name="Yu Q."/>
            <person name="Zembek L."/>
            <person name="Zhong D."/>
            <person name="Zimmer A."/>
            <person name="Zwirko Z."/>
            <person name="Jaffe D.B."/>
            <person name="Alvarez P."/>
            <person name="Brockman W."/>
            <person name="Butler J."/>
            <person name="Chin C."/>
            <person name="Gnerre S."/>
            <person name="Grabherr M."/>
            <person name="Kleber M."/>
            <person name="Mauceli E."/>
            <person name="MacCallum I."/>
        </authorList>
    </citation>
    <scope>NUCLEOTIDE SEQUENCE [LARGE SCALE GENOMIC DNA]</scope>
    <source>
        <strain evidence="12">MSH-3 / Tucson 14011-0111.49</strain>
    </source>
</reference>
<sequence>MSHFFDTPMSVAVRLRPMNSMELECKSSTAVKRTPDGLPHVSVDFHESFAFNYVFDQRDTQKDLFEACVQTRLKRLLQGFDVTILAYGQKGCGKTYTMGTDFNGVMDDKVGLIPRAVHYLFQYISTLKKSYTFRVSCSFVKIYQEELFDLLLPRNNLSSRLAGPGLTELEVSSAQEVTDHLMRGFAKRAVGEKPSESHSILTLTLVARKLGGGGPTSETTTKLNFVDLAASGCWIFGNDADRSKGGLVALGNVLNTLAYGEIAPEYIPYGQSLLTSLLQDSLGGRSIRLLIACVSSSDANVSETMRTLRFADRTLPVMKKPGLRLDQQHEDDVSRLKDIIQQLSGELLRAIQAVAKPDDRQRLEDRAKNLEKKNLKLHQELEQILIDTADADVRGGILAKHIVQSKTHVRRIMTMLGLQRQQEPGPQSVQSEGNQLLQTLVELNRIVSDTTGQLRARDNLYLQTHSQQSWQQFNNGGGDFGLEANAAGPEDHVSTQQQGNDEYYYDSA</sequence>
<evidence type="ECO:0000256" key="9">
    <source>
        <dbReference type="SAM" id="MobiDB-lite"/>
    </source>
</evidence>
<dbReference type="PANTHER" id="PTHR47969:SF15">
    <property type="entry name" value="CHROMOSOME-ASSOCIATED KINESIN KIF4A-RELATED"/>
    <property type="match status" value="1"/>
</dbReference>
<dbReference type="InterPro" id="IPR027417">
    <property type="entry name" value="P-loop_NTPase"/>
</dbReference>
<accession>B4HD72</accession>
<evidence type="ECO:0000256" key="5">
    <source>
        <dbReference type="ARBA" id="ARBA00023054"/>
    </source>
</evidence>
<dbReference type="GO" id="GO:0008017">
    <property type="term" value="F:microtubule binding"/>
    <property type="evidence" value="ECO:0007669"/>
    <property type="project" value="InterPro"/>
</dbReference>
<dbReference type="SMR" id="B4HD72"/>
<dbReference type="GO" id="GO:0003777">
    <property type="term" value="F:microtubule motor activity"/>
    <property type="evidence" value="ECO:0007669"/>
    <property type="project" value="InterPro"/>
</dbReference>
<protein>
    <submittedName>
        <fullName evidence="11">GL14088</fullName>
    </submittedName>
</protein>
<evidence type="ECO:0000259" key="10">
    <source>
        <dbReference type="PROSITE" id="PS50067"/>
    </source>
</evidence>
<dbReference type="PROSITE" id="PS50067">
    <property type="entry name" value="KINESIN_MOTOR_2"/>
    <property type="match status" value="1"/>
</dbReference>
<dbReference type="eggNOG" id="KOG0244">
    <property type="taxonomic scope" value="Eukaryota"/>
</dbReference>
<dbReference type="SMART" id="SM00129">
    <property type="entry name" value="KISc"/>
    <property type="match status" value="1"/>
</dbReference>
<dbReference type="GO" id="GO:0007018">
    <property type="term" value="P:microtubule-based movement"/>
    <property type="evidence" value="ECO:0007669"/>
    <property type="project" value="InterPro"/>
</dbReference>
<dbReference type="Gene3D" id="3.40.850.10">
    <property type="entry name" value="Kinesin motor domain"/>
    <property type="match status" value="1"/>
</dbReference>
<evidence type="ECO:0000256" key="8">
    <source>
        <dbReference type="SAM" id="Coils"/>
    </source>
</evidence>
<dbReference type="PANTHER" id="PTHR47969">
    <property type="entry name" value="CHROMOSOME-ASSOCIATED KINESIN KIF4A-RELATED"/>
    <property type="match status" value="1"/>
</dbReference>